<dbReference type="InterPro" id="IPR019734">
    <property type="entry name" value="TPR_rpt"/>
</dbReference>
<evidence type="ECO:0000313" key="11">
    <source>
        <dbReference type="Proteomes" id="UP000015241"/>
    </source>
</evidence>
<sequence length="547" mass="62341">MAAFDSVPLFMKSLPEDALDDPTVAALQSLAHEGSPDEIAQNFKEQGNDYFKGRRYREAVGFYTQGIDAKPTEPALTEALLCNRAACNLELKNYGSVLKDCSKVITINPRSPKAHYRSALALMALERFDEAIDCCDRCLHFDEKNKDVKALRQKAQYQKDAKDRKEKERQERIRKEKEHQRQLEAAFKERNLVVIPPPNGSSENPYAPSFDPEDPTNGTLVVPVFLLYPQYATSDVISQFVEDTPFSAHLATIFPPEAPAPEWDEKREYVADKLVVYAMTHRKRLLKVGKKMTLRDVFNASKEKKGQPRDGLELKDSCLTFVVLPRGDVETKWVEEFKRSRDGIVRTSSFKMSVQHKILRTANAPTTPPDETEISVAQAIIDLENNVPELKSELRPLQISAAREVDVRGGKKAIVIFVPVPQLKAFHKVQQRLTRELEKKFSDRHVVFVAQRRMLRKPTRTSRVKQKRPRSRTLTSVHEKILEDLVFPTEIVGKRTRVAVDGSKLLKVFLDAKDATSLEYKLDSFSSVYRRLTGKDVVFEFPVQAQE</sequence>
<dbReference type="SMART" id="SM00028">
    <property type="entry name" value="TPR"/>
    <property type="match status" value="3"/>
</dbReference>
<dbReference type="FunCoup" id="S8ECR7">
    <property type="interactions" value="780"/>
</dbReference>
<dbReference type="PANTHER" id="PTHR46035">
    <property type="entry name" value="TETRATRICOPEPTIDE REPEAT PROTEIN 4"/>
    <property type="match status" value="1"/>
</dbReference>
<evidence type="ECO:0000256" key="8">
    <source>
        <dbReference type="SAM" id="MobiDB-lite"/>
    </source>
</evidence>
<evidence type="ECO:0000256" key="5">
    <source>
        <dbReference type="ARBA" id="ARBA00023274"/>
    </source>
</evidence>
<dbReference type="Proteomes" id="UP000015241">
    <property type="component" value="Unassembled WGS sequence"/>
</dbReference>
<feature type="domain" description="Cns1/TTC4 wheel" evidence="9">
    <location>
        <begin position="212"/>
        <end position="337"/>
    </location>
</feature>
<accession>S8ECR7</accession>
<dbReference type="GO" id="GO:0005840">
    <property type="term" value="C:ribosome"/>
    <property type="evidence" value="ECO:0007669"/>
    <property type="project" value="UniProtKB-KW"/>
</dbReference>
<dbReference type="InterPro" id="IPR000554">
    <property type="entry name" value="Ribosomal_eS7"/>
</dbReference>
<feature type="repeat" description="TPR" evidence="7">
    <location>
        <begin position="40"/>
        <end position="73"/>
    </location>
</feature>
<dbReference type="GO" id="GO:0006457">
    <property type="term" value="P:protein folding"/>
    <property type="evidence" value="ECO:0007669"/>
    <property type="project" value="TreeGrafter"/>
</dbReference>
<dbReference type="GO" id="GO:1990904">
    <property type="term" value="C:ribonucleoprotein complex"/>
    <property type="evidence" value="ECO:0007669"/>
    <property type="project" value="UniProtKB-KW"/>
</dbReference>
<dbReference type="eggNOG" id="KOG3320">
    <property type="taxonomic scope" value="Eukaryota"/>
</dbReference>
<evidence type="ECO:0000256" key="2">
    <source>
        <dbReference type="ARBA" id="ARBA00022737"/>
    </source>
</evidence>
<dbReference type="PROSITE" id="PS50005">
    <property type="entry name" value="TPR"/>
    <property type="match status" value="1"/>
</dbReference>
<dbReference type="Pfam" id="PF01251">
    <property type="entry name" value="Ribosomal_S7e"/>
    <property type="match status" value="1"/>
</dbReference>
<keyword evidence="5" id="KW-0687">Ribonucleoprotein</keyword>
<dbReference type="CDD" id="cd21377">
    <property type="entry name" value="CTWD_Cns1-like"/>
    <property type="match status" value="1"/>
</dbReference>
<keyword evidence="3 7" id="KW-0802">TPR repeat</keyword>
<dbReference type="InterPro" id="IPR044059">
    <property type="entry name" value="Csn1/TTC4_wheel"/>
</dbReference>
<dbReference type="InterPro" id="IPR011990">
    <property type="entry name" value="TPR-like_helical_dom_sf"/>
</dbReference>
<protein>
    <recommendedName>
        <fullName evidence="9">Cns1/TTC4 wheel domain-containing protein</fullName>
    </recommendedName>
</protein>
<reference evidence="10 11" key="1">
    <citation type="journal article" date="2012" name="Science">
        <title>The Paleozoic origin of enzymatic lignin decomposition reconstructed from 31 fungal genomes.</title>
        <authorList>
            <person name="Floudas D."/>
            <person name="Binder M."/>
            <person name="Riley R."/>
            <person name="Barry K."/>
            <person name="Blanchette R.A."/>
            <person name="Henrissat B."/>
            <person name="Martinez A.T."/>
            <person name="Otillar R."/>
            <person name="Spatafora J.W."/>
            <person name="Yadav J.S."/>
            <person name="Aerts A."/>
            <person name="Benoit I."/>
            <person name="Boyd A."/>
            <person name="Carlson A."/>
            <person name="Copeland A."/>
            <person name="Coutinho P.M."/>
            <person name="de Vries R.P."/>
            <person name="Ferreira P."/>
            <person name="Findley K."/>
            <person name="Foster B."/>
            <person name="Gaskell J."/>
            <person name="Glotzer D."/>
            <person name="Gorecki P."/>
            <person name="Heitman J."/>
            <person name="Hesse C."/>
            <person name="Hori C."/>
            <person name="Igarashi K."/>
            <person name="Jurgens J.A."/>
            <person name="Kallen N."/>
            <person name="Kersten P."/>
            <person name="Kohler A."/>
            <person name="Kuees U."/>
            <person name="Kumar T.K.A."/>
            <person name="Kuo A."/>
            <person name="LaButti K."/>
            <person name="Larrondo L.F."/>
            <person name="Lindquist E."/>
            <person name="Ling A."/>
            <person name="Lombard V."/>
            <person name="Lucas S."/>
            <person name="Lundell T."/>
            <person name="Martin R."/>
            <person name="McLaughlin D.J."/>
            <person name="Morgenstern I."/>
            <person name="Morin E."/>
            <person name="Murat C."/>
            <person name="Nagy L.G."/>
            <person name="Nolan M."/>
            <person name="Ohm R.A."/>
            <person name="Patyshakuliyeva A."/>
            <person name="Rokas A."/>
            <person name="Ruiz-Duenas F.J."/>
            <person name="Sabat G."/>
            <person name="Salamov A."/>
            <person name="Samejima M."/>
            <person name="Schmutz J."/>
            <person name="Slot J.C."/>
            <person name="St John F."/>
            <person name="Stenlid J."/>
            <person name="Sun H."/>
            <person name="Sun S."/>
            <person name="Syed K."/>
            <person name="Tsang A."/>
            <person name="Wiebenga A."/>
            <person name="Young D."/>
            <person name="Pisabarro A."/>
            <person name="Eastwood D.C."/>
            <person name="Martin F."/>
            <person name="Cullen D."/>
            <person name="Grigoriev I.V."/>
            <person name="Hibbett D.S."/>
        </authorList>
    </citation>
    <scope>NUCLEOTIDE SEQUENCE</scope>
    <source>
        <strain evidence="11">FP-58527</strain>
    </source>
</reference>
<feature type="region of interest" description="Disordered" evidence="8">
    <location>
        <begin position="154"/>
        <end position="181"/>
    </location>
</feature>
<evidence type="ECO:0000259" key="9">
    <source>
        <dbReference type="Pfam" id="PF18972"/>
    </source>
</evidence>
<evidence type="ECO:0000256" key="1">
    <source>
        <dbReference type="ARBA" id="ARBA00007820"/>
    </source>
</evidence>
<evidence type="ECO:0000256" key="7">
    <source>
        <dbReference type="PROSITE-ProRule" id="PRU00339"/>
    </source>
</evidence>
<dbReference type="InterPro" id="IPR047861">
    <property type="entry name" value="Ribosomal_eS7_CS"/>
</dbReference>
<dbReference type="GO" id="GO:0030544">
    <property type="term" value="F:Hsp70 protein binding"/>
    <property type="evidence" value="ECO:0007669"/>
    <property type="project" value="TreeGrafter"/>
</dbReference>
<comment type="similarity">
    <text evidence="6">Belongs to the TTC4 family.</text>
</comment>
<dbReference type="HOGENOM" id="CLU_496921_0_0_1"/>
<feature type="compositionally biased region" description="Basic and acidic residues" evidence="8">
    <location>
        <begin position="157"/>
        <end position="181"/>
    </location>
</feature>
<dbReference type="GO" id="GO:0051879">
    <property type="term" value="F:Hsp90 protein binding"/>
    <property type="evidence" value="ECO:0007669"/>
    <property type="project" value="InterPro"/>
</dbReference>
<dbReference type="EMBL" id="KE504133">
    <property type="protein sequence ID" value="EPT02722.1"/>
    <property type="molecule type" value="Genomic_DNA"/>
</dbReference>
<proteinExistence type="inferred from homology"/>
<name>S8ECR7_FOMSC</name>
<dbReference type="InParanoid" id="S8ECR7"/>
<keyword evidence="2" id="KW-0677">Repeat</keyword>
<gene>
    <name evidence="10" type="ORF">FOMPIDRAFT_151062</name>
</gene>
<comment type="similarity">
    <text evidence="1">Belongs to the eukaryotic ribosomal protein eS7 family.</text>
</comment>
<dbReference type="Pfam" id="PF00515">
    <property type="entry name" value="TPR_1"/>
    <property type="match status" value="1"/>
</dbReference>
<keyword evidence="11" id="KW-1185">Reference proteome</keyword>
<dbReference type="GO" id="GO:0006412">
    <property type="term" value="P:translation"/>
    <property type="evidence" value="ECO:0007669"/>
    <property type="project" value="InterPro"/>
</dbReference>
<evidence type="ECO:0000256" key="3">
    <source>
        <dbReference type="ARBA" id="ARBA00022803"/>
    </source>
</evidence>
<dbReference type="STRING" id="743788.S8ECR7"/>
<dbReference type="AlphaFoldDB" id="S8ECR7"/>
<keyword evidence="4" id="KW-0689">Ribosomal protein</keyword>
<dbReference type="GO" id="GO:0005634">
    <property type="term" value="C:nucleus"/>
    <property type="evidence" value="ECO:0007669"/>
    <property type="project" value="TreeGrafter"/>
</dbReference>
<dbReference type="SUPFAM" id="SSF48452">
    <property type="entry name" value="TPR-like"/>
    <property type="match status" value="1"/>
</dbReference>
<dbReference type="PROSITE" id="PS00948">
    <property type="entry name" value="RIBOSOMAL_S7E"/>
    <property type="match status" value="1"/>
</dbReference>
<dbReference type="GO" id="GO:0003735">
    <property type="term" value="F:structural constituent of ribosome"/>
    <property type="evidence" value="ECO:0007669"/>
    <property type="project" value="InterPro"/>
</dbReference>
<evidence type="ECO:0000313" key="10">
    <source>
        <dbReference type="EMBL" id="EPT02722.1"/>
    </source>
</evidence>
<dbReference type="eggNOG" id="KOG0551">
    <property type="taxonomic scope" value="Eukaryota"/>
</dbReference>
<organism evidence="10 11">
    <name type="scientific">Fomitopsis schrenkii</name>
    <name type="common">Brown rot fungus</name>
    <dbReference type="NCBI Taxonomy" id="2126942"/>
    <lineage>
        <taxon>Eukaryota</taxon>
        <taxon>Fungi</taxon>
        <taxon>Dikarya</taxon>
        <taxon>Basidiomycota</taxon>
        <taxon>Agaricomycotina</taxon>
        <taxon>Agaricomycetes</taxon>
        <taxon>Polyporales</taxon>
        <taxon>Fomitopsis</taxon>
    </lineage>
</organism>
<evidence type="ECO:0000256" key="4">
    <source>
        <dbReference type="ARBA" id="ARBA00022980"/>
    </source>
</evidence>
<evidence type="ECO:0000256" key="6">
    <source>
        <dbReference type="ARBA" id="ARBA00023602"/>
    </source>
</evidence>
<dbReference type="PANTHER" id="PTHR46035:SF1">
    <property type="entry name" value="TETRATRICOPEPTIDE REPEAT PROTEIN 4"/>
    <property type="match status" value="1"/>
</dbReference>
<dbReference type="GO" id="GO:0005829">
    <property type="term" value="C:cytosol"/>
    <property type="evidence" value="ECO:0007669"/>
    <property type="project" value="TreeGrafter"/>
</dbReference>
<dbReference type="Pfam" id="PF18972">
    <property type="entry name" value="Wheel"/>
    <property type="match status" value="1"/>
</dbReference>
<dbReference type="Gene3D" id="1.25.40.10">
    <property type="entry name" value="Tetratricopeptide repeat domain"/>
    <property type="match status" value="1"/>
</dbReference>
<dbReference type="OrthoDB" id="1724687at2759"/>